<gene>
    <name evidence="1" type="ORF">M9H77_10522</name>
</gene>
<keyword evidence="2" id="KW-1185">Reference proteome</keyword>
<proteinExistence type="predicted"/>
<sequence>MEFQYIKIILKRTGLIHNSTPLSLANWFSPSHPLQPSIFHYMELFHSTTVNQCSRLSHRCNRKLIFQLVNELLVEILKPYINPKPWIRRRCGGGVVNRRKIYGGAELIEEICRKIKNFPLANCQVLEDIDGLIDGDLRKSDVGLIVSSSSSSWSWEDYEEVGERIALEIELRIFSKKRWLYFPWGTHNSELLAKNLQHETRREEPETESIADRTKARYVDLITHIAEDSAVFH</sequence>
<dbReference type="Proteomes" id="UP001060085">
    <property type="component" value="Linkage Group LG03"/>
</dbReference>
<organism evidence="1 2">
    <name type="scientific">Catharanthus roseus</name>
    <name type="common">Madagascar periwinkle</name>
    <name type="synonym">Vinca rosea</name>
    <dbReference type="NCBI Taxonomy" id="4058"/>
    <lineage>
        <taxon>Eukaryota</taxon>
        <taxon>Viridiplantae</taxon>
        <taxon>Streptophyta</taxon>
        <taxon>Embryophyta</taxon>
        <taxon>Tracheophyta</taxon>
        <taxon>Spermatophyta</taxon>
        <taxon>Magnoliopsida</taxon>
        <taxon>eudicotyledons</taxon>
        <taxon>Gunneridae</taxon>
        <taxon>Pentapetalae</taxon>
        <taxon>asterids</taxon>
        <taxon>lamiids</taxon>
        <taxon>Gentianales</taxon>
        <taxon>Apocynaceae</taxon>
        <taxon>Rauvolfioideae</taxon>
        <taxon>Vinceae</taxon>
        <taxon>Catharanthinae</taxon>
        <taxon>Catharanthus</taxon>
    </lineage>
</organism>
<accession>A0ACC0BBZ1</accession>
<comment type="caution">
    <text evidence="1">The sequence shown here is derived from an EMBL/GenBank/DDBJ whole genome shotgun (WGS) entry which is preliminary data.</text>
</comment>
<protein>
    <submittedName>
        <fullName evidence="1">Uncharacterized protein</fullName>
    </submittedName>
</protein>
<reference evidence="2" key="1">
    <citation type="journal article" date="2023" name="Nat. Plants">
        <title>Single-cell RNA sequencing provides a high-resolution roadmap for understanding the multicellular compartmentation of specialized metabolism.</title>
        <authorList>
            <person name="Sun S."/>
            <person name="Shen X."/>
            <person name="Li Y."/>
            <person name="Li Y."/>
            <person name="Wang S."/>
            <person name="Li R."/>
            <person name="Zhang H."/>
            <person name="Shen G."/>
            <person name="Guo B."/>
            <person name="Wei J."/>
            <person name="Xu J."/>
            <person name="St-Pierre B."/>
            <person name="Chen S."/>
            <person name="Sun C."/>
        </authorList>
    </citation>
    <scope>NUCLEOTIDE SEQUENCE [LARGE SCALE GENOMIC DNA]</scope>
</reference>
<dbReference type="EMBL" id="CM044703">
    <property type="protein sequence ID" value="KAI5670158.1"/>
    <property type="molecule type" value="Genomic_DNA"/>
</dbReference>
<evidence type="ECO:0000313" key="2">
    <source>
        <dbReference type="Proteomes" id="UP001060085"/>
    </source>
</evidence>
<name>A0ACC0BBZ1_CATRO</name>
<evidence type="ECO:0000313" key="1">
    <source>
        <dbReference type="EMBL" id="KAI5670158.1"/>
    </source>
</evidence>